<sequence length="552" mass="57902">MTTEPTPPAEALAGRYRLESLLGSGGMGRVWRGMDELLDREVAVKELTLPPDLGDAERTELRARMLREARSAARLSHPSIVTVYDVVEADNRPWIIMELVRARSLAEVIRSEGPLPPARVAAHARQLLAALSVAHAQGVIHRDIKPGNVLVTGDDRLVLTDFGIALLDGDPTLTRTGVLIGSPAYLAPEQAAGRGASSASDLWSLGATLFASLEGHSPFQRPNPVATLTAIATQDVPPSPSAGPLRPLLDGLLRKAPEERLTVAQAMRLVGPAAEPPAHDTPRPAPPPEPTRPLESAPAPALTGPTTPAAPAVPPPGPGPAAGPASRRPVLVVGAVAAVLAAVLLAGALWLAGRPETGGLEGAGAETSAGPPSASDGTGTAPAEPSGQESPTAAESPAEPGPSDGPAPGMVRHEDPTGFSLDVPEGWSVDRSGSSVFFRDPEGGYLQVDQTTTPADNAREDWEAQEPAISGNFGGYERVSIEEVERPSLERYISAADWEFTFDGSGGRYRAVNRAFHTEERGYALFITGPEDAWPERRELLDRMTDSFQPAG</sequence>
<evidence type="ECO:0000313" key="11">
    <source>
        <dbReference type="EMBL" id="PRX92427.1"/>
    </source>
</evidence>
<dbReference type="Gene3D" id="1.10.510.10">
    <property type="entry name" value="Transferase(Phosphotransferase) domain 1"/>
    <property type="match status" value="1"/>
</dbReference>
<evidence type="ECO:0000256" key="3">
    <source>
        <dbReference type="ARBA" id="ARBA00022679"/>
    </source>
</evidence>
<evidence type="ECO:0000256" key="7">
    <source>
        <dbReference type="PROSITE-ProRule" id="PRU10141"/>
    </source>
</evidence>
<evidence type="ECO:0000259" key="10">
    <source>
        <dbReference type="PROSITE" id="PS50011"/>
    </source>
</evidence>
<dbReference type="SMART" id="SM00220">
    <property type="entry name" value="S_TKc"/>
    <property type="match status" value="1"/>
</dbReference>
<evidence type="ECO:0000256" key="5">
    <source>
        <dbReference type="ARBA" id="ARBA00022777"/>
    </source>
</evidence>
<organism evidence="11 12">
    <name type="scientific">Allonocardiopsis opalescens</name>
    <dbReference type="NCBI Taxonomy" id="1144618"/>
    <lineage>
        <taxon>Bacteria</taxon>
        <taxon>Bacillati</taxon>
        <taxon>Actinomycetota</taxon>
        <taxon>Actinomycetes</taxon>
        <taxon>Streptosporangiales</taxon>
        <taxon>Allonocardiopsis</taxon>
    </lineage>
</organism>
<feature type="transmembrane region" description="Helical" evidence="9">
    <location>
        <begin position="330"/>
        <end position="352"/>
    </location>
</feature>
<feature type="compositionally biased region" description="Low complexity" evidence="8">
    <location>
        <begin position="297"/>
        <end position="310"/>
    </location>
</feature>
<dbReference type="EMBL" id="PVZC01000010">
    <property type="protein sequence ID" value="PRX92427.1"/>
    <property type="molecule type" value="Genomic_DNA"/>
</dbReference>
<dbReference type="PANTHER" id="PTHR43289">
    <property type="entry name" value="MITOGEN-ACTIVATED PROTEIN KINASE KINASE KINASE 20-RELATED"/>
    <property type="match status" value="1"/>
</dbReference>
<dbReference type="Gene3D" id="3.30.200.20">
    <property type="entry name" value="Phosphorylase Kinase, domain 1"/>
    <property type="match status" value="1"/>
</dbReference>
<reference evidence="11 12" key="1">
    <citation type="submission" date="2018-03" db="EMBL/GenBank/DDBJ databases">
        <title>Genomic Encyclopedia of Archaeal and Bacterial Type Strains, Phase II (KMG-II): from individual species to whole genera.</title>
        <authorList>
            <person name="Goeker M."/>
        </authorList>
    </citation>
    <scope>NUCLEOTIDE SEQUENCE [LARGE SCALE GENOMIC DNA]</scope>
    <source>
        <strain evidence="11 12">DSM 45601</strain>
    </source>
</reference>
<dbReference type="EC" id="2.7.11.1" evidence="1"/>
<feature type="binding site" evidence="7">
    <location>
        <position position="45"/>
    </location>
    <ligand>
        <name>ATP</name>
        <dbReference type="ChEBI" id="CHEBI:30616"/>
    </ligand>
</feature>
<evidence type="ECO:0000256" key="9">
    <source>
        <dbReference type="SAM" id="Phobius"/>
    </source>
</evidence>
<dbReference type="GO" id="GO:0005524">
    <property type="term" value="F:ATP binding"/>
    <property type="evidence" value="ECO:0007669"/>
    <property type="project" value="UniProtKB-UniRule"/>
</dbReference>
<keyword evidence="9" id="KW-0812">Transmembrane</keyword>
<accession>A0A2T0PU47</accession>
<dbReference type="InterPro" id="IPR008271">
    <property type="entry name" value="Ser/Thr_kinase_AS"/>
</dbReference>
<evidence type="ECO:0000256" key="8">
    <source>
        <dbReference type="SAM" id="MobiDB-lite"/>
    </source>
</evidence>
<keyword evidence="12" id="KW-1185">Reference proteome</keyword>
<keyword evidence="9" id="KW-0472">Membrane</keyword>
<dbReference type="OrthoDB" id="3679634at2"/>
<feature type="compositionally biased region" description="Pro residues" evidence="8">
    <location>
        <begin position="311"/>
        <end position="321"/>
    </location>
</feature>
<keyword evidence="9" id="KW-1133">Transmembrane helix</keyword>
<dbReference type="InterPro" id="IPR000719">
    <property type="entry name" value="Prot_kinase_dom"/>
</dbReference>
<evidence type="ECO:0000313" key="12">
    <source>
        <dbReference type="Proteomes" id="UP000237846"/>
    </source>
</evidence>
<dbReference type="Proteomes" id="UP000237846">
    <property type="component" value="Unassembled WGS sequence"/>
</dbReference>
<evidence type="ECO:0000256" key="2">
    <source>
        <dbReference type="ARBA" id="ARBA00022527"/>
    </source>
</evidence>
<keyword evidence="5 11" id="KW-0418">Kinase</keyword>
<feature type="region of interest" description="Disordered" evidence="8">
    <location>
        <begin position="273"/>
        <end position="326"/>
    </location>
</feature>
<dbReference type="PROSITE" id="PS00108">
    <property type="entry name" value="PROTEIN_KINASE_ST"/>
    <property type="match status" value="1"/>
</dbReference>
<dbReference type="Pfam" id="PF00069">
    <property type="entry name" value="Pkinase"/>
    <property type="match status" value="1"/>
</dbReference>
<feature type="domain" description="Protein kinase" evidence="10">
    <location>
        <begin position="16"/>
        <end position="274"/>
    </location>
</feature>
<dbReference type="PROSITE" id="PS00107">
    <property type="entry name" value="PROTEIN_KINASE_ATP"/>
    <property type="match status" value="1"/>
</dbReference>
<comment type="caution">
    <text evidence="11">The sequence shown here is derived from an EMBL/GenBank/DDBJ whole genome shotgun (WGS) entry which is preliminary data.</text>
</comment>
<proteinExistence type="predicted"/>
<dbReference type="Gene3D" id="3.40.1000.10">
    <property type="entry name" value="Mog1/PsbP, alpha/beta/alpha sandwich"/>
    <property type="match status" value="1"/>
</dbReference>
<dbReference type="AlphaFoldDB" id="A0A2T0PU47"/>
<dbReference type="PROSITE" id="PS50011">
    <property type="entry name" value="PROTEIN_KINASE_DOM"/>
    <property type="match status" value="1"/>
</dbReference>
<protein>
    <recommendedName>
        <fullName evidence="1">non-specific serine/threonine protein kinase</fullName>
        <ecNumber evidence="1">2.7.11.1</ecNumber>
    </recommendedName>
</protein>
<dbReference type="PANTHER" id="PTHR43289:SF6">
    <property type="entry name" value="SERINE_THREONINE-PROTEIN KINASE NEKL-3"/>
    <property type="match status" value="1"/>
</dbReference>
<name>A0A2T0PU47_9ACTN</name>
<evidence type="ECO:0000256" key="1">
    <source>
        <dbReference type="ARBA" id="ARBA00012513"/>
    </source>
</evidence>
<evidence type="ECO:0000256" key="4">
    <source>
        <dbReference type="ARBA" id="ARBA00022741"/>
    </source>
</evidence>
<dbReference type="InterPro" id="IPR017441">
    <property type="entry name" value="Protein_kinase_ATP_BS"/>
</dbReference>
<dbReference type="GO" id="GO:0004674">
    <property type="term" value="F:protein serine/threonine kinase activity"/>
    <property type="evidence" value="ECO:0007669"/>
    <property type="project" value="UniProtKB-KW"/>
</dbReference>
<dbReference type="InterPro" id="IPR011009">
    <property type="entry name" value="Kinase-like_dom_sf"/>
</dbReference>
<dbReference type="CDD" id="cd14014">
    <property type="entry name" value="STKc_PknB_like"/>
    <property type="match status" value="1"/>
</dbReference>
<keyword evidence="2 11" id="KW-0723">Serine/threonine-protein kinase</keyword>
<keyword evidence="6 7" id="KW-0067">ATP-binding</keyword>
<keyword evidence="4 7" id="KW-0547">Nucleotide-binding</keyword>
<dbReference type="RefSeq" id="WP_106252672.1">
    <property type="nucleotide sequence ID" value="NZ_PVZC01000010.1"/>
</dbReference>
<dbReference type="SUPFAM" id="SSF56112">
    <property type="entry name" value="Protein kinase-like (PK-like)"/>
    <property type="match status" value="1"/>
</dbReference>
<evidence type="ECO:0000256" key="6">
    <source>
        <dbReference type="ARBA" id="ARBA00022840"/>
    </source>
</evidence>
<feature type="region of interest" description="Disordered" evidence="8">
    <location>
        <begin position="360"/>
        <end position="425"/>
    </location>
</feature>
<keyword evidence="3" id="KW-0808">Transferase</keyword>
<gene>
    <name evidence="11" type="ORF">CLV72_110187</name>
</gene>